<evidence type="ECO:0000313" key="1">
    <source>
        <dbReference type="EMBL" id="ORE02453.1"/>
    </source>
</evidence>
<dbReference type="VEuPathDB" id="FungiDB:BCV72DRAFT_49415"/>
<protein>
    <submittedName>
        <fullName evidence="1">Uncharacterized protein</fullName>
    </submittedName>
</protein>
<name>A0A1X0QRR8_RHIZD</name>
<sequence>MIKMSDYRASFFAITHVMALIPQNYVFVTSNGQVELQETQGYDIQKPLPLKFVEQNEMELILSALPLSTQAIECHSQELSLLFTEQQLRLIHSYYFGANGPTHTKPGKTPY</sequence>
<gene>
    <name evidence="1" type="ORF">BCV72DRAFT_49415</name>
</gene>
<dbReference type="Proteomes" id="UP000242414">
    <property type="component" value="Unassembled WGS sequence"/>
</dbReference>
<reference evidence="1" key="1">
    <citation type="journal article" date="2016" name="Proc. Natl. Acad. Sci. U.S.A.">
        <title>Lipid metabolic changes in an early divergent fungus govern the establishment of a mutualistic symbiosis with endobacteria.</title>
        <authorList>
            <person name="Lastovetsky O.A."/>
            <person name="Gaspar M.L."/>
            <person name="Mondo S.J."/>
            <person name="LaButti K.M."/>
            <person name="Sandor L."/>
            <person name="Grigoriev I.V."/>
            <person name="Henry S.A."/>
            <person name="Pawlowska T.E."/>
        </authorList>
    </citation>
    <scope>NUCLEOTIDE SEQUENCE [LARGE SCALE GENOMIC DNA]</scope>
    <source>
        <strain evidence="1">ATCC 52814</strain>
    </source>
</reference>
<proteinExistence type="predicted"/>
<organism evidence="1">
    <name type="scientific">Rhizopus microsporus var. microsporus</name>
    <dbReference type="NCBI Taxonomy" id="86635"/>
    <lineage>
        <taxon>Eukaryota</taxon>
        <taxon>Fungi</taxon>
        <taxon>Fungi incertae sedis</taxon>
        <taxon>Mucoromycota</taxon>
        <taxon>Mucoromycotina</taxon>
        <taxon>Mucoromycetes</taxon>
        <taxon>Mucorales</taxon>
        <taxon>Mucorineae</taxon>
        <taxon>Rhizopodaceae</taxon>
        <taxon>Rhizopus</taxon>
    </lineage>
</organism>
<dbReference type="EMBL" id="KV922050">
    <property type="protein sequence ID" value="ORE02453.1"/>
    <property type="molecule type" value="Genomic_DNA"/>
</dbReference>
<dbReference type="AlphaFoldDB" id="A0A1X0QRR8"/>
<accession>A0A1X0QRR8</accession>